<dbReference type="EMBL" id="BGPR01000002">
    <property type="protein sequence ID" value="GBL72565.1"/>
    <property type="molecule type" value="Genomic_DNA"/>
</dbReference>
<sequence length="111" mass="12347">MTFSSNEEFAEGSTILKFRRSAAMKFVEQQNSLGLLENQENCEIDIDDSDADPDYVATDDRNDTNTIDNDYLLEVDTNNHLPSLILLSPPDSVNTRAESSNNGLPYHTSSS</sequence>
<keyword evidence="3" id="KW-1185">Reference proteome</keyword>
<name>A0A4Y1ZZE5_ARAVE</name>
<reference evidence="2 3" key="1">
    <citation type="journal article" date="2019" name="Sci. Rep.">
        <title>Orb-weaving spider Araneus ventricosus genome elucidates the spidroin gene catalogue.</title>
        <authorList>
            <person name="Kono N."/>
            <person name="Nakamura H."/>
            <person name="Ohtoshi R."/>
            <person name="Moran D.A.P."/>
            <person name="Shinohara A."/>
            <person name="Yoshida Y."/>
            <person name="Fujiwara M."/>
            <person name="Mori M."/>
            <person name="Tomita M."/>
            <person name="Arakawa K."/>
        </authorList>
    </citation>
    <scope>NUCLEOTIDE SEQUENCE [LARGE SCALE GENOMIC DNA]</scope>
</reference>
<feature type="compositionally biased region" description="Polar residues" evidence="1">
    <location>
        <begin position="93"/>
        <end position="111"/>
    </location>
</feature>
<dbReference type="Proteomes" id="UP000499080">
    <property type="component" value="Unassembled WGS sequence"/>
</dbReference>
<feature type="region of interest" description="Disordered" evidence="1">
    <location>
        <begin position="90"/>
        <end position="111"/>
    </location>
</feature>
<dbReference type="AlphaFoldDB" id="A0A4Y1ZZE5"/>
<evidence type="ECO:0000313" key="2">
    <source>
        <dbReference type="EMBL" id="GBL72565.1"/>
    </source>
</evidence>
<protein>
    <submittedName>
        <fullName evidence="2">Uncharacterized protein</fullName>
    </submittedName>
</protein>
<comment type="caution">
    <text evidence="2">The sequence shown here is derived from an EMBL/GenBank/DDBJ whole genome shotgun (WGS) entry which is preliminary data.</text>
</comment>
<proteinExistence type="predicted"/>
<evidence type="ECO:0000256" key="1">
    <source>
        <dbReference type="SAM" id="MobiDB-lite"/>
    </source>
</evidence>
<gene>
    <name evidence="2" type="ORF">AVEN_127835_1</name>
</gene>
<organism evidence="2 3">
    <name type="scientific">Araneus ventricosus</name>
    <name type="common">Orbweaver spider</name>
    <name type="synonym">Epeira ventricosa</name>
    <dbReference type="NCBI Taxonomy" id="182803"/>
    <lineage>
        <taxon>Eukaryota</taxon>
        <taxon>Metazoa</taxon>
        <taxon>Ecdysozoa</taxon>
        <taxon>Arthropoda</taxon>
        <taxon>Chelicerata</taxon>
        <taxon>Arachnida</taxon>
        <taxon>Araneae</taxon>
        <taxon>Araneomorphae</taxon>
        <taxon>Entelegynae</taxon>
        <taxon>Araneoidea</taxon>
        <taxon>Araneidae</taxon>
        <taxon>Araneus</taxon>
    </lineage>
</organism>
<evidence type="ECO:0000313" key="3">
    <source>
        <dbReference type="Proteomes" id="UP000499080"/>
    </source>
</evidence>
<accession>A0A4Y1ZZE5</accession>